<sequence>MVPAQLGSGHVNSKPLRFLFFDHSMVLHFPDATLDPELTISMTRWDRFLRFTLMGLLDSLLIAENRFLLRSALYCVDDDNIRLAFEYCSVQCVKKFLGFNLLIKGCSNLSRWFRVRVTHYVGGVLFRFQDWKSEKSTEGNYSASNVMYPGKLRTTISSVSEKFQRGLESGSSSFNKIRKSLKSYSFNSEAASRKKILDPQGHFLQKWNKIFVLSCLIAVSLDPLFFYVPVIDVGEKCLSLDSKMEITASVLRSFTDIFYILHIIFQFRTGFIAPSSRVFGRGVLVEDTWAIAKRYLSSYFLIDILAVLPLPQYVPRFMRIYPLYKEVTTSGILTETAWAGAAFNLFLYMLASHNEKQIVGDKPVGNKLNAVVTFCFVTQLRIALSRCLTLEVIPGGGDMVGFMPGTWDISVFSWSKSSNKYLCLGNLLCSFHFYLRLGTIFISDWKYAESLWQEENRLQDALAKANGSSPSLGATIYASRFAANILRALRRGGNHKARVPDRVPPMLLQKPAEPDFTSEE</sequence>
<dbReference type="PANTHER" id="PTHR45651">
    <property type="entry name" value="CYCLIC NUCLEOTIDE-GATED ION CHANNEL 15-RELATED-RELATED"/>
    <property type="match status" value="1"/>
</dbReference>
<dbReference type="GO" id="GO:0016020">
    <property type="term" value="C:membrane"/>
    <property type="evidence" value="ECO:0007669"/>
    <property type="project" value="UniProtKB-SubCell"/>
</dbReference>
<organism evidence="2 3">
    <name type="scientific">Populus tomentosa</name>
    <name type="common">Chinese white poplar</name>
    <dbReference type="NCBI Taxonomy" id="118781"/>
    <lineage>
        <taxon>Eukaryota</taxon>
        <taxon>Viridiplantae</taxon>
        <taxon>Streptophyta</taxon>
        <taxon>Embryophyta</taxon>
        <taxon>Tracheophyta</taxon>
        <taxon>Spermatophyta</taxon>
        <taxon>Magnoliopsida</taxon>
        <taxon>eudicotyledons</taxon>
        <taxon>Gunneridae</taxon>
        <taxon>Pentapetalae</taxon>
        <taxon>rosids</taxon>
        <taxon>fabids</taxon>
        <taxon>Malpighiales</taxon>
        <taxon>Salicaceae</taxon>
        <taxon>Saliceae</taxon>
        <taxon>Populus</taxon>
    </lineage>
</organism>
<keyword evidence="1" id="KW-0407">Ion channel</keyword>
<keyword evidence="1" id="KW-0406">Ion transport</keyword>
<comment type="caution">
    <text evidence="2">The sequence shown here is derived from an EMBL/GenBank/DDBJ whole genome shotgun (WGS) entry which is preliminary data.</text>
</comment>
<dbReference type="GO" id="GO:0034220">
    <property type="term" value="P:monoatomic ion transmembrane transport"/>
    <property type="evidence" value="ECO:0007669"/>
    <property type="project" value="UniProtKB-KW"/>
</dbReference>
<evidence type="ECO:0000256" key="1">
    <source>
        <dbReference type="ARBA" id="ARBA00023303"/>
    </source>
</evidence>
<evidence type="ECO:0000313" key="2">
    <source>
        <dbReference type="EMBL" id="KAG6753698.1"/>
    </source>
</evidence>
<reference evidence="2" key="1">
    <citation type="journal article" date="2020" name="bioRxiv">
        <title>Hybrid origin of Populus tomentosa Carr. identified through genome sequencing and phylogenomic analysis.</title>
        <authorList>
            <person name="An X."/>
            <person name="Gao K."/>
            <person name="Chen Z."/>
            <person name="Li J."/>
            <person name="Yang X."/>
            <person name="Yang X."/>
            <person name="Zhou J."/>
            <person name="Guo T."/>
            <person name="Zhao T."/>
            <person name="Huang S."/>
            <person name="Miao D."/>
            <person name="Khan W.U."/>
            <person name="Rao P."/>
            <person name="Ye M."/>
            <person name="Lei B."/>
            <person name="Liao W."/>
            <person name="Wang J."/>
            <person name="Ji L."/>
            <person name="Li Y."/>
            <person name="Guo B."/>
            <person name="Mustafa N.S."/>
            <person name="Li S."/>
            <person name="Yun Q."/>
            <person name="Keller S.R."/>
            <person name="Mao J."/>
            <person name="Zhang R."/>
            <person name="Strauss S.H."/>
        </authorList>
    </citation>
    <scope>NUCLEOTIDE SEQUENCE</scope>
    <source>
        <strain evidence="2">GM15</strain>
        <tissue evidence="2">Leaf</tissue>
    </source>
</reference>
<dbReference type="OrthoDB" id="421226at2759"/>
<dbReference type="AlphaFoldDB" id="A0A8X7YI42"/>
<protein>
    <submittedName>
        <fullName evidence="2">Uncharacterized protein</fullName>
    </submittedName>
</protein>
<dbReference type="EMBL" id="JAAWWB010000023">
    <property type="protein sequence ID" value="KAG6753698.1"/>
    <property type="molecule type" value="Genomic_DNA"/>
</dbReference>
<gene>
    <name evidence="2" type="ORF">POTOM_041695</name>
</gene>
<keyword evidence="1" id="KW-0813">Transport</keyword>
<proteinExistence type="predicted"/>
<keyword evidence="3" id="KW-1185">Reference proteome</keyword>
<accession>A0A8X7YI42</accession>
<name>A0A8X7YI42_POPTO</name>
<evidence type="ECO:0000313" key="3">
    <source>
        <dbReference type="Proteomes" id="UP000886885"/>
    </source>
</evidence>
<dbReference type="Proteomes" id="UP000886885">
    <property type="component" value="Chromosome 12A"/>
</dbReference>
<dbReference type="PANTHER" id="PTHR45651:SF5">
    <property type="entry name" value="CYCLIC NUCLEOTIDE-GATED ION CHANNEL 1"/>
    <property type="match status" value="1"/>
</dbReference>